<feature type="region of interest" description="Disordered" evidence="1">
    <location>
        <begin position="601"/>
        <end position="625"/>
    </location>
</feature>
<feature type="transmembrane region" description="Helical" evidence="2">
    <location>
        <begin position="549"/>
        <end position="574"/>
    </location>
</feature>
<proteinExistence type="predicted"/>
<dbReference type="EMBL" id="KB097304">
    <property type="protein sequence ID" value="ESN97695.1"/>
    <property type="molecule type" value="Genomic_DNA"/>
</dbReference>
<keyword evidence="2" id="KW-1133">Transmembrane helix</keyword>
<evidence type="ECO:0000256" key="1">
    <source>
        <dbReference type="SAM" id="MobiDB-lite"/>
    </source>
</evidence>
<dbReference type="HOGENOM" id="CLU_437615_0_0_1"/>
<dbReference type="GO" id="GO:0004888">
    <property type="term" value="F:transmembrane signaling receptor activity"/>
    <property type="evidence" value="ECO:0000318"/>
    <property type="project" value="GO_Central"/>
</dbReference>
<dbReference type="InterPro" id="IPR051836">
    <property type="entry name" value="Kremen_rcpt"/>
</dbReference>
<sequence>MNILYKVTTDLTGACLAYMTHGCLNEFDYVVESSQRNKQEPVKYGRSVSRVTCKALIHSHSSFTKSELMGLDIYGDKFKYKGCFQSMKELRLGHFDTLKSCYDFCHQHLFYGMTNKKVCKCADSIGEELDPEKCNITCTDEHSCGGYDAYSIYTYKRAELVGCFLYVKFEPDGINPPGNIPCSRQCYDLGHHFSGTKIELCMCGDNFSFKNQISKEQCRNSSKNILVSDDETNSIVEATTASVVVNNCDVQNGGCGELVCIEVDSYEEDDEAGSSIRCYEGDKEAIVGTAESQDNLVYKGCFTNMKEKNDFQTDSVKSCDKICSFTLFYGIKNKNVCTCSNAVEEELNAEKCDKKCSDGFSCGGISTYSVYAKFYNESMNVGCFKYLQLEHQENNSLTRPLCSIKCKELGYRFSGANAVNCQCDNKFTFKDQVNKEQCTPLSMFFTLTDVSPELEVNFKPSKYNYCINDREENMKTYCRSGVCKPGWTGALCDYRDCEENNGGCKKEMNCLEQTVNNVTINKCLCREGFTSDIFNECKKIPSRHNLASAYIYMIMLGISLTLLLITMLHAVWYFRRMGLEIRSELRDEVVTSARKQDMEIYEKRKGHKQLDEQKDHSRASYNNHS</sequence>
<dbReference type="InParanoid" id="T1FC69"/>
<dbReference type="RefSeq" id="XP_009024155.1">
    <property type="nucleotide sequence ID" value="XM_009025907.1"/>
</dbReference>
<evidence type="ECO:0008006" key="6">
    <source>
        <dbReference type="Google" id="ProtNLM"/>
    </source>
</evidence>
<keyword evidence="2" id="KW-0472">Membrane</keyword>
<organism evidence="4 5">
    <name type="scientific">Helobdella robusta</name>
    <name type="common">Californian leech</name>
    <dbReference type="NCBI Taxonomy" id="6412"/>
    <lineage>
        <taxon>Eukaryota</taxon>
        <taxon>Metazoa</taxon>
        <taxon>Spiralia</taxon>
        <taxon>Lophotrochozoa</taxon>
        <taxon>Annelida</taxon>
        <taxon>Clitellata</taxon>
        <taxon>Hirudinea</taxon>
        <taxon>Rhynchobdellida</taxon>
        <taxon>Glossiphoniidae</taxon>
        <taxon>Helobdella</taxon>
    </lineage>
</organism>
<keyword evidence="5" id="KW-1185">Reference proteome</keyword>
<dbReference type="GO" id="GO:0007165">
    <property type="term" value="P:signal transduction"/>
    <property type="evidence" value="ECO:0000318"/>
    <property type="project" value="GO_Central"/>
</dbReference>
<dbReference type="GeneID" id="20206418"/>
<dbReference type="GO" id="GO:0005886">
    <property type="term" value="C:plasma membrane"/>
    <property type="evidence" value="ECO:0000318"/>
    <property type="project" value="GO_Central"/>
</dbReference>
<evidence type="ECO:0000256" key="2">
    <source>
        <dbReference type="SAM" id="Phobius"/>
    </source>
</evidence>
<accession>T1FC69</accession>
<keyword evidence="2" id="KW-0812">Transmembrane</keyword>
<gene>
    <name evidence="4" type="primary">20206418</name>
    <name evidence="3" type="ORF">HELRODRAFT_177750</name>
</gene>
<dbReference type="AlphaFoldDB" id="T1FC69"/>
<protein>
    <recommendedName>
        <fullName evidence="6">WSC domain-containing protein</fullName>
    </recommendedName>
</protein>
<dbReference type="PANTHER" id="PTHR24269:SF16">
    <property type="entry name" value="PROTEIN SLG1"/>
    <property type="match status" value="1"/>
</dbReference>
<evidence type="ECO:0000313" key="3">
    <source>
        <dbReference type="EMBL" id="ESN97695.1"/>
    </source>
</evidence>
<reference evidence="3 5" key="2">
    <citation type="journal article" date="2013" name="Nature">
        <title>Insights into bilaterian evolution from three spiralian genomes.</title>
        <authorList>
            <person name="Simakov O."/>
            <person name="Marletaz F."/>
            <person name="Cho S.J."/>
            <person name="Edsinger-Gonzales E."/>
            <person name="Havlak P."/>
            <person name="Hellsten U."/>
            <person name="Kuo D.H."/>
            <person name="Larsson T."/>
            <person name="Lv J."/>
            <person name="Arendt D."/>
            <person name="Savage R."/>
            <person name="Osoegawa K."/>
            <person name="de Jong P."/>
            <person name="Grimwood J."/>
            <person name="Chapman J.A."/>
            <person name="Shapiro H."/>
            <person name="Aerts A."/>
            <person name="Otillar R.P."/>
            <person name="Terry A.Y."/>
            <person name="Boore J.L."/>
            <person name="Grigoriev I.V."/>
            <person name="Lindberg D.R."/>
            <person name="Seaver E.C."/>
            <person name="Weisblat D.A."/>
            <person name="Putnam N.H."/>
            <person name="Rokhsar D.S."/>
        </authorList>
    </citation>
    <scope>NUCLEOTIDE SEQUENCE</scope>
</reference>
<evidence type="ECO:0000313" key="5">
    <source>
        <dbReference type="Proteomes" id="UP000015101"/>
    </source>
</evidence>
<name>T1FC69_HELRO</name>
<reference evidence="5" key="1">
    <citation type="submission" date="2012-12" db="EMBL/GenBank/DDBJ databases">
        <authorList>
            <person name="Hellsten U."/>
            <person name="Grimwood J."/>
            <person name="Chapman J.A."/>
            <person name="Shapiro H."/>
            <person name="Aerts A."/>
            <person name="Otillar R.P."/>
            <person name="Terry A.Y."/>
            <person name="Boore J.L."/>
            <person name="Simakov O."/>
            <person name="Marletaz F."/>
            <person name="Cho S.-J."/>
            <person name="Edsinger-Gonzales E."/>
            <person name="Havlak P."/>
            <person name="Kuo D.-H."/>
            <person name="Larsson T."/>
            <person name="Lv J."/>
            <person name="Arendt D."/>
            <person name="Savage R."/>
            <person name="Osoegawa K."/>
            <person name="de Jong P."/>
            <person name="Lindberg D.R."/>
            <person name="Seaver E.C."/>
            <person name="Weisblat D.A."/>
            <person name="Putnam N.H."/>
            <person name="Grigoriev I.V."/>
            <person name="Rokhsar D.S."/>
        </authorList>
    </citation>
    <scope>NUCLEOTIDE SEQUENCE</scope>
</reference>
<dbReference type="PANTHER" id="PTHR24269">
    <property type="entry name" value="KREMEN PROTEIN"/>
    <property type="match status" value="1"/>
</dbReference>
<dbReference type="CTD" id="20206418"/>
<dbReference type="KEGG" id="hro:HELRODRAFT_177750"/>
<feature type="compositionally biased region" description="Basic and acidic residues" evidence="1">
    <location>
        <begin position="601"/>
        <end position="618"/>
    </location>
</feature>
<dbReference type="eggNOG" id="ENOG502RTBD">
    <property type="taxonomic scope" value="Eukaryota"/>
</dbReference>
<evidence type="ECO:0000313" key="4">
    <source>
        <dbReference type="EnsemblMetazoa" id="HelroP177750"/>
    </source>
</evidence>
<dbReference type="EnsemblMetazoa" id="HelroT177750">
    <property type="protein sequence ID" value="HelroP177750"/>
    <property type="gene ID" value="HelroG177750"/>
</dbReference>
<dbReference type="Proteomes" id="UP000015101">
    <property type="component" value="Unassembled WGS sequence"/>
</dbReference>
<reference evidence="4" key="3">
    <citation type="submission" date="2015-06" db="UniProtKB">
        <authorList>
            <consortium name="EnsemblMetazoa"/>
        </authorList>
    </citation>
    <scope>IDENTIFICATION</scope>
</reference>
<dbReference type="EMBL" id="AMQM01006171">
    <property type="status" value="NOT_ANNOTATED_CDS"/>
    <property type="molecule type" value="Genomic_DNA"/>
</dbReference>